<evidence type="ECO:0000256" key="1">
    <source>
        <dbReference type="SAM" id="Phobius"/>
    </source>
</evidence>
<dbReference type="AlphaFoldDB" id="A0A844G934"/>
<dbReference type="InterPro" id="IPR045584">
    <property type="entry name" value="Pilin-like"/>
</dbReference>
<keyword evidence="1" id="KW-0472">Membrane</keyword>
<dbReference type="Proteomes" id="UP000435649">
    <property type="component" value="Unassembled WGS sequence"/>
</dbReference>
<reference evidence="2 3" key="1">
    <citation type="submission" date="2019-08" db="EMBL/GenBank/DDBJ databases">
        <title>In-depth cultivation of the pig gut microbiome towards novel bacterial diversity and tailored functional studies.</title>
        <authorList>
            <person name="Wylensek D."/>
            <person name="Hitch T.C.A."/>
            <person name="Clavel T."/>
        </authorList>
    </citation>
    <scope>NUCLEOTIDE SEQUENCE [LARGE SCALE GENOMIC DNA]</scope>
    <source>
        <strain evidence="2 3">BBE-744-WT-12</strain>
    </source>
</reference>
<protein>
    <recommendedName>
        <fullName evidence="4">Prepilin-type N-terminal cleavage/methylation domain-containing protein</fullName>
    </recommendedName>
</protein>
<dbReference type="EMBL" id="VUNS01000037">
    <property type="protein sequence ID" value="MST99454.1"/>
    <property type="molecule type" value="Genomic_DNA"/>
</dbReference>
<gene>
    <name evidence="2" type="ORF">FYJ85_20720</name>
</gene>
<dbReference type="SUPFAM" id="SSF54523">
    <property type="entry name" value="Pili subunits"/>
    <property type="match status" value="1"/>
</dbReference>
<keyword evidence="1" id="KW-1133">Transmembrane helix</keyword>
<evidence type="ECO:0000313" key="2">
    <source>
        <dbReference type="EMBL" id="MST99454.1"/>
    </source>
</evidence>
<dbReference type="PANTHER" id="PTHR30093">
    <property type="entry name" value="GENERAL SECRETION PATHWAY PROTEIN G"/>
    <property type="match status" value="1"/>
</dbReference>
<proteinExistence type="predicted"/>
<dbReference type="RefSeq" id="WP_106051251.1">
    <property type="nucleotide sequence ID" value="NZ_VUNS01000037.1"/>
</dbReference>
<evidence type="ECO:0008006" key="4">
    <source>
        <dbReference type="Google" id="ProtNLM"/>
    </source>
</evidence>
<sequence length="195" mass="22424">MKVVRHFSLVELLIVCSIIMILAALLVPALNQARSNAKSTICLNNQRQILMILQMYGMDHNEIPIKYWSKALLETQYVPPSDNVSLFCPTWYPPNELGNHHQTYGMRQIEEEVHSFVNVQTPSTHVLIADSIRLNPDDPQDGMKQYFRFYGNTGQHMNRVHCRHQRKANVGFMDGHVESCSGQELENFGCPKYAY</sequence>
<comment type="caution">
    <text evidence="2">The sequence shown here is derived from an EMBL/GenBank/DDBJ whole genome shotgun (WGS) entry which is preliminary data.</text>
</comment>
<name>A0A844G934_9BACT</name>
<dbReference type="Gene3D" id="3.30.700.10">
    <property type="entry name" value="Glycoprotein, Type 4 Pilin"/>
    <property type="match status" value="1"/>
</dbReference>
<feature type="transmembrane region" description="Helical" evidence="1">
    <location>
        <begin position="12"/>
        <end position="30"/>
    </location>
</feature>
<organism evidence="2 3">
    <name type="scientific">Victivallis lenta</name>
    <dbReference type="NCBI Taxonomy" id="2606640"/>
    <lineage>
        <taxon>Bacteria</taxon>
        <taxon>Pseudomonadati</taxon>
        <taxon>Lentisphaerota</taxon>
        <taxon>Lentisphaeria</taxon>
        <taxon>Victivallales</taxon>
        <taxon>Victivallaceae</taxon>
        <taxon>Victivallis</taxon>
    </lineage>
</organism>
<accession>A0A844G934</accession>
<keyword evidence="1" id="KW-0812">Transmembrane</keyword>
<evidence type="ECO:0000313" key="3">
    <source>
        <dbReference type="Proteomes" id="UP000435649"/>
    </source>
</evidence>
<keyword evidence="3" id="KW-1185">Reference proteome</keyword>